<dbReference type="NCBIfam" id="TIGR00012">
    <property type="entry name" value="L29"/>
    <property type="match status" value="1"/>
</dbReference>
<feature type="transmembrane region" description="Helical" evidence="25">
    <location>
        <begin position="551"/>
        <end position="569"/>
    </location>
</feature>
<dbReference type="Gene3D" id="3.40.50.12610">
    <property type="match status" value="1"/>
</dbReference>
<dbReference type="InterPro" id="IPR036049">
    <property type="entry name" value="Ribosomal_uL29_sf"/>
</dbReference>
<evidence type="ECO:0000256" key="21">
    <source>
        <dbReference type="ARBA" id="ARBA00059243"/>
    </source>
</evidence>
<keyword evidence="13" id="KW-0460">Magnesium</keyword>
<keyword evidence="14 28" id="KW-0689">Ribosomal protein</keyword>
<feature type="coiled-coil region" evidence="23">
    <location>
        <begin position="11"/>
        <end position="38"/>
    </location>
</feature>
<comment type="subcellular location">
    <subcellularLocation>
        <location evidence="3">Endoplasmic reticulum membrane</location>
        <topology evidence="3">Multi-pass membrane protein</topology>
    </subcellularLocation>
</comment>
<evidence type="ECO:0000313" key="28">
    <source>
        <dbReference type="EMBL" id="KAK4250465.1"/>
    </source>
</evidence>
<gene>
    <name evidence="28" type="ORF">C7999DRAFT_38539</name>
</gene>
<dbReference type="InterPro" id="IPR048307">
    <property type="entry name" value="STT3_N"/>
</dbReference>
<dbReference type="GO" id="GO:0003735">
    <property type="term" value="F:structural constituent of ribosome"/>
    <property type="evidence" value="ECO:0007669"/>
    <property type="project" value="InterPro"/>
</dbReference>
<evidence type="ECO:0000256" key="4">
    <source>
        <dbReference type="ARBA" id="ARBA00004922"/>
    </source>
</evidence>
<dbReference type="Gene3D" id="1.10.287.310">
    <property type="match status" value="1"/>
</dbReference>
<feature type="region of interest" description="Disordered" evidence="24">
    <location>
        <begin position="600"/>
        <end position="619"/>
    </location>
</feature>
<evidence type="ECO:0000259" key="27">
    <source>
        <dbReference type="Pfam" id="PF21436"/>
    </source>
</evidence>
<evidence type="ECO:0000256" key="5">
    <source>
        <dbReference type="ARBA" id="ARBA00009254"/>
    </source>
</evidence>
<dbReference type="EC" id="2.4.99.18" evidence="7"/>
<evidence type="ECO:0000256" key="24">
    <source>
        <dbReference type="SAM" id="MobiDB-lite"/>
    </source>
</evidence>
<evidence type="ECO:0000256" key="15">
    <source>
        <dbReference type="ARBA" id="ARBA00022989"/>
    </source>
</evidence>
<keyword evidence="9" id="KW-0808">Transferase</keyword>
<evidence type="ECO:0000256" key="25">
    <source>
        <dbReference type="SAM" id="Phobius"/>
    </source>
</evidence>
<name>A0AAN7CYU2_9PEZI</name>
<protein>
    <recommendedName>
        <fullName evidence="22">Dolichyl-diphosphooligosaccharide--protein glycosyltransferase subunit STT3</fullName>
        <ecNumber evidence="7">2.4.99.18</ecNumber>
    </recommendedName>
</protein>
<feature type="transmembrane region" description="Helical" evidence="25">
    <location>
        <begin position="641"/>
        <end position="659"/>
    </location>
</feature>
<dbReference type="PANTHER" id="PTHR13872:SF1">
    <property type="entry name" value="DOLICHYL-DIPHOSPHOOLIGOSACCHARIDE--PROTEIN GLYCOSYLTRANSFERASE SUBUNIT STT3B"/>
    <property type="match status" value="1"/>
</dbReference>
<keyword evidence="18" id="KW-0464">Manganese</keyword>
<comment type="cofactor">
    <cofactor evidence="2">
        <name>Mg(2+)</name>
        <dbReference type="ChEBI" id="CHEBI:18420"/>
    </cofactor>
</comment>
<evidence type="ECO:0000256" key="16">
    <source>
        <dbReference type="ARBA" id="ARBA00023136"/>
    </source>
</evidence>
<keyword evidence="10 25" id="KW-0812">Transmembrane</keyword>
<dbReference type="GO" id="GO:0018279">
    <property type="term" value="P:protein N-linked glycosylation via asparagine"/>
    <property type="evidence" value="ECO:0007669"/>
    <property type="project" value="TreeGrafter"/>
</dbReference>
<dbReference type="Proteomes" id="UP001303647">
    <property type="component" value="Unassembled WGS sequence"/>
</dbReference>
<comment type="function">
    <text evidence="21">Catalytic subunit of the oligosaccharyl transferase (OST) complex that catalyzes the initial transfer of a defined glycan (Glc(3)Man(9)GlcNAc(2) in eukaryotes) from the lipid carrier dolichol-pyrophosphate to an asparagine residue within an Asn-X-Ser/Thr consensus motif in nascent polypeptide chains, the first step in protein N-glycosylation. N-glycosylation occurs cotranslationally and the complex associates with the Sec61 complex at the channel-forming translocon complex that mediates protein translocation across the endoplasmic reticulum (ER). All subunits are required for a maximal enzyme activity. This subunit contains the active site and the acceptor peptide and donor lipid-linked oligosaccharide (LLO) binding pockets.</text>
</comment>
<dbReference type="AlphaFoldDB" id="A0AAN7CYU2"/>
<evidence type="ECO:0000259" key="26">
    <source>
        <dbReference type="Pfam" id="PF02516"/>
    </source>
</evidence>
<dbReference type="InterPro" id="IPR001854">
    <property type="entry name" value="Ribosomal_uL29"/>
</dbReference>
<keyword evidence="23" id="KW-0175">Coiled coil</keyword>
<comment type="similarity">
    <text evidence="5">Belongs to the universal ribosomal protein uL29 family.</text>
</comment>
<feature type="compositionally biased region" description="Basic residues" evidence="24">
    <location>
        <begin position="889"/>
        <end position="907"/>
    </location>
</feature>
<feature type="transmembrane region" description="Helical" evidence="25">
    <location>
        <begin position="371"/>
        <end position="394"/>
    </location>
</feature>
<dbReference type="InterPro" id="IPR003674">
    <property type="entry name" value="Oligo_trans_STT3"/>
</dbReference>
<accession>A0AAN7CYU2</accession>
<dbReference type="FunFam" id="6.10.250.3450:FF:000001">
    <property type="entry name" value="60S ribosomal protein L35"/>
    <property type="match status" value="1"/>
</dbReference>
<keyword evidence="11" id="KW-0479">Metal-binding</keyword>
<dbReference type="HAMAP" id="MF_00374">
    <property type="entry name" value="Ribosomal_uL29"/>
    <property type="match status" value="1"/>
</dbReference>
<comment type="caution">
    <text evidence="28">The sequence shown here is derived from an EMBL/GenBank/DDBJ whole genome shotgun (WGS) entry which is preliminary data.</text>
</comment>
<dbReference type="CDD" id="cd00427">
    <property type="entry name" value="Ribosomal_L29_HIP"/>
    <property type="match status" value="1"/>
</dbReference>
<dbReference type="GO" id="GO:0004579">
    <property type="term" value="F:dolichyl-diphosphooligosaccharide-protein glycotransferase activity"/>
    <property type="evidence" value="ECO:0007669"/>
    <property type="project" value="UniProtKB-EC"/>
</dbReference>
<dbReference type="GO" id="GO:0022625">
    <property type="term" value="C:cytosolic large ribosomal subunit"/>
    <property type="evidence" value="ECO:0007669"/>
    <property type="project" value="UniProtKB-ARBA"/>
</dbReference>
<feature type="transmembrane region" description="Helical" evidence="25">
    <location>
        <begin position="279"/>
        <end position="299"/>
    </location>
</feature>
<dbReference type="Pfam" id="PF00831">
    <property type="entry name" value="Ribosomal_L29"/>
    <property type="match status" value="1"/>
</dbReference>
<comment type="similarity">
    <text evidence="6">Belongs to the STT3 family.</text>
</comment>
<comment type="catalytic activity">
    <reaction evidence="20">
        <text>a di-trans,poly-cis-dolichyl diphosphooligosaccharide + L-asparaginyl-[protein] = N(4)-(oligosaccharide-(1-&gt;4)-N-acetyl-beta-D-glucosaminyl-(1-&gt;4)-N-acetyl-beta-D-glucosaminyl)-L-asparaginyl-[protein] + a di-trans,poly-cis-dolichyl diphosphate + H(+)</text>
        <dbReference type="Rhea" id="RHEA:22980"/>
        <dbReference type="Rhea" id="RHEA-COMP:12804"/>
        <dbReference type="Rhea" id="RHEA-COMP:12805"/>
        <dbReference type="Rhea" id="RHEA-COMP:19506"/>
        <dbReference type="Rhea" id="RHEA-COMP:19509"/>
        <dbReference type="ChEBI" id="CHEBI:15378"/>
        <dbReference type="ChEBI" id="CHEBI:50347"/>
        <dbReference type="ChEBI" id="CHEBI:57497"/>
        <dbReference type="ChEBI" id="CHEBI:57570"/>
        <dbReference type="ChEBI" id="CHEBI:132529"/>
        <dbReference type="EC" id="2.4.99.18"/>
    </reaction>
</comment>
<evidence type="ECO:0000256" key="11">
    <source>
        <dbReference type="ARBA" id="ARBA00022723"/>
    </source>
</evidence>
<dbReference type="FunFam" id="3.40.50.12610:FF:000001">
    <property type="entry name" value="Dolichyl-diphosphooligosaccharide--protein glycosyltransferase subunit STT3B"/>
    <property type="match status" value="1"/>
</dbReference>
<evidence type="ECO:0000256" key="18">
    <source>
        <dbReference type="ARBA" id="ARBA00023211"/>
    </source>
</evidence>
<evidence type="ECO:0000256" key="12">
    <source>
        <dbReference type="ARBA" id="ARBA00022824"/>
    </source>
</evidence>
<feature type="region of interest" description="Disordered" evidence="24">
    <location>
        <begin position="884"/>
        <end position="907"/>
    </location>
</feature>
<reference evidence="28" key="1">
    <citation type="journal article" date="2023" name="Mol. Phylogenet. Evol.">
        <title>Genome-scale phylogeny and comparative genomics of the fungal order Sordariales.</title>
        <authorList>
            <person name="Hensen N."/>
            <person name="Bonometti L."/>
            <person name="Westerberg I."/>
            <person name="Brannstrom I.O."/>
            <person name="Guillou S."/>
            <person name="Cros-Aarteil S."/>
            <person name="Calhoun S."/>
            <person name="Haridas S."/>
            <person name="Kuo A."/>
            <person name="Mondo S."/>
            <person name="Pangilinan J."/>
            <person name="Riley R."/>
            <person name="LaButti K."/>
            <person name="Andreopoulos B."/>
            <person name="Lipzen A."/>
            <person name="Chen C."/>
            <person name="Yan M."/>
            <person name="Daum C."/>
            <person name="Ng V."/>
            <person name="Clum A."/>
            <person name="Steindorff A."/>
            <person name="Ohm R.A."/>
            <person name="Martin F."/>
            <person name="Silar P."/>
            <person name="Natvig D.O."/>
            <person name="Lalanne C."/>
            <person name="Gautier V."/>
            <person name="Ament-Velasquez S.L."/>
            <person name="Kruys A."/>
            <person name="Hutchinson M.I."/>
            <person name="Powell A.J."/>
            <person name="Barry K."/>
            <person name="Miller A.N."/>
            <person name="Grigoriev I.V."/>
            <person name="Debuchy R."/>
            <person name="Gladieux P."/>
            <person name="Hiltunen Thoren M."/>
            <person name="Johannesson H."/>
        </authorList>
    </citation>
    <scope>NUCLEOTIDE SEQUENCE</scope>
    <source>
        <strain evidence="28">CBS 359.72</strain>
    </source>
</reference>
<evidence type="ECO:0000256" key="13">
    <source>
        <dbReference type="ARBA" id="ARBA00022842"/>
    </source>
</evidence>
<comment type="pathway">
    <text evidence="4">Protein modification; protein glycosylation.</text>
</comment>
<evidence type="ECO:0000256" key="19">
    <source>
        <dbReference type="ARBA" id="ARBA00023274"/>
    </source>
</evidence>
<feature type="transmembrane region" description="Helical" evidence="25">
    <location>
        <begin position="433"/>
        <end position="451"/>
    </location>
</feature>
<dbReference type="GO" id="GO:0006412">
    <property type="term" value="P:translation"/>
    <property type="evidence" value="ECO:0007669"/>
    <property type="project" value="InterPro"/>
</dbReference>
<evidence type="ECO:0000256" key="17">
    <source>
        <dbReference type="ARBA" id="ARBA00023180"/>
    </source>
</evidence>
<dbReference type="SUPFAM" id="SSF46561">
    <property type="entry name" value="Ribosomal protein L29 (L29p)"/>
    <property type="match status" value="1"/>
</dbReference>
<dbReference type="Pfam" id="PF02516">
    <property type="entry name" value="STT3"/>
    <property type="match status" value="1"/>
</dbReference>
<reference evidence="28" key="2">
    <citation type="submission" date="2023-05" db="EMBL/GenBank/DDBJ databases">
        <authorList>
            <consortium name="Lawrence Berkeley National Laboratory"/>
            <person name="Steindorff A."/>
            <person name="Hensen N."/>
            <person name="Bonometti L."/>
            <person name="Westerberg I."/>
            <person name="Brannstrom I.O."/>
            <person name="Guillou S."/>
            <person name="Cros-Aarteil S."/>
            <person name="Calhoun S."/>
            <person name="Haridas S."/>
            <person name="Kuo A."/>
            <person name="Mondo S."/>
            <person name="Pangilinan J."/>
            <person name="Riley R."/>
            <person name="Labutti K."/>
            <person name="Andreopoulos B."/>
            <person name="Lipzen A."/>
            <person name="Chen C."/>
            <person name="Yanf M."/>
            <person name="Daum C."/>
            <person name="Ng V."/>
            <person name="Clum A."/>
            <person name="Ohm R."/>
            <person name="Martin F."/>
            <person name="Silar P."/>
            <person name="Natvig D."/>
            <person name="Lalanne C."/>
            <person name="Gautier V."/>
            <person name="Ament-Velasquez S.L."/>
            <person name="Kruys A."/>
            <person name="Hutchinson M.I."/>
            <person name="Powell A.J."/>
            <person name="Barry K."/>
            <person name="Miller A.N."/>
            <person name="Grigoriev I.V."/>
            <person name="Debuchy R."/>
            <person name="Gladieux P."/>
            <person name="Thoren M.H."/>
            <person name="Johannesson H."/>
        </authorList>
    </citation>
    <scope>NUCLEOTIDE SEQUENCE</scope>
    <source>
        <strain evidence="28">CBS 359.72</strain>
    </source>
</reference>
<evidence type="ECO:0000256" key="1">
    <source>
        <dbReference type="ARBA" id="ARBA00001936"/>
    </source>
</evidence>
<evidence type="ECO:0000313" key="29">
    <source>
        <dbReference type="Proteomes" id="UP001303647"/>
    </source>
</evidence>
<dbReference type="PANTHER" id="PTHR13872">
    <property type="entry name" value="DOLICHYL-DIPHOSPHOOLIGOSACCHARIDE--PROTEIN GLYCOSYLTRANSFERASE SUBUNIT"/>
    <property type="match status" value="1"/>
</dbReference>
<dbReference type="InterPro" id="IPR048999">
    <property type="entry name" value="STT3-PglB_core"/>
</dbReference>
<keyword evidence="15 25" id="KW-1133">Transmembrane helix</keyword>
<evidence type="ECO:0000256" key="10">
    <source>
        <dbReference type="ARBA" id="ARBA00022692"/>
    </source>
</evidence>
<dbReference type="GO" id="GO:0008250">
    <property type="term" value="C:oligosaccharyltransferase complex"/>
    <property type="evidence" value="ECO:0007669"/>
    <property type="project" value="UniProtKB-ARBA"/>
</dbReference>
<feature type="transmembrane region" description="Helical" evidence="25">
    <location>
        <begin position="575"/>
        <end position="595"/>
    </location>
</feature>
<feature type="domain" description="Oligosaccharyl transferase STT3 N-terminal" evidence="26">
    <location>
        <begin position="189"/>
        <end position="583"/>
    </location>
</feature>
<feature type="transmembrane region" description="Helical" evidence="25">
    <location>
        <begin position="463"/>
        <end position="489"/>
    </location>
</feature>
<feature type="transmembrane region" description="Helical" evidence="25">
    <location>
        <begin position="524"/>
        <end position="544"/>
    </location>
</feature>
<evidence type="ECO:0000256" key="2">
    <source>
        <dbReference type="ARBA" id="ARBA00001946"/>
    </source>
</evidence>
<keyword evidence="16 25" id="KW-0472">Membrane</keyword>
<feature type="transmembrane region" description="Helical" evidence="25">
    <location>
        <begin position="305"/>
        <end position="323"/>
    </location>
</feature>
<dbReference type="Pfam" id="PF21436">
    <property type="entry name" value="STT3-PglB_core"/>
    <property type="match status" value="1"/>
</dbReference>
<evidence type="ECO:0000256" key="22">
    <source>
        <dbReference type="ARBA" id="ARBA00067960"/>
    </source>
</evidence>
<evidence type="ECO:0000256" key="8">
    <source>
        <dbReference type="ARBA" id="ARBA00022676"/>
    </source>
</evidence>
<evidence type="ECO:0000256" key="6">
    <source>
        <dbReference type="ARBA" id="ARBA00010810"/>
    </source>
</evidence>
<sequence length="907" mass="101589">MSKSSGKVKAGQLWSKNKDELTKQLAELKTELSQLRIQKIVSSGTKLTKIHDIRKSIARVLTVINAKQRAQLRLFYKNKKYLPLDLRAKQTRAIRRRLSPEDASRVLEKTKKRQTHFPQRKFAVKPVIFCCCFLPLQLQQSFGLLPGVSAFRLQTGERQHHHPSPQATMSADPLQTLASVGKGKSTRGVLRVIILALIAGAAIASRLFSVILDPWFNFRATKYLVANGFYNFWDWFDDRTWHPLGRVTGGTLYPGLMVTSGVIYHALRALRIPVDIRNICVLLAPAFSGLTAIAAYLLTNEMTPSSSAGLLAALFMGIAPGYISRSVAGSYDNEAIAIFLLVFTFYLWIKALKQGSMLWGALCALSYGYMVASWGGYAFITCLLPLHAFVLICMGRYSTRLYVAYTTWYALGTLASMQIPFVGFLPVKTSEHMPALGIFGFLQLLAFLDYVRSAIPSRQFQTFLWVFAGATFGIGLLGLVIATSAGFIAPWSGRFYSLWDTGYAKIHIPIIASVSEHQPTAWPAFFFDLNMLIWLFPVGVYLCFQELADEHVFIVVYALFGSYFAGVMVRLMLTLTPVVCIAAAIAVSTLLDTYLSTKSPKPEETLATEGSEGKKAAKSSLKSTSKPVVGVYGLWEKSMMVGALGVYLLLFVLHCTWVTSNAYSSPSVVLASRLPDGSQHIIDDYREAYQWLRQNTREDAKIMSWWDYGYQIGGMADRPTLVDNNTWNNTHIATVGKAMSSSEEVSYPIMRQHEVDYVLVVFGGLLGYSGDDINKFLWMVRIAEGIWPDEVNERSFFTSRGEYRVDGEASETMKNSLMYKMSYYNYNNLFPPGQAVDRMRQARLPEVGPSLSTLEEAFTSENWIIRIYKVKDLDNLGRDHMSAAAFDRGHKKKKATKKKGPRALRVE</sequence>
<comment type="cofactor">
    <cofactor evidence="1">
        <name>Mn(2+)</name>
        <dbReference type="ChEBI" id="CHEBI:29035"/>
    </cofactor>
</comment>
<evidence type="ECO:0000256" key="20">
    <source>
        <dbReference type="ARBA" id="ARBA00048829"/>
    </source>
</evidence>
<proteinExistence type="inferred from homology"/>
<evidence type="ECO:0000256" key="7">
    <source>
        <dbReference type="ARBA" id="ARBA00012605"/>
    </source>
</evidence>
<feature type="transmembrane region" description="Helical" evidence="25">
    <location>
        <begin position="335"/>
        <end position="351"/>
    </location>
</feature>
<dbReference type="Gene3D" id="6.10.250.3450">
    <property type="match status" value="1"/>
</dbReference>
<evidence type="ECO:0000256" key="14">
    <source>
        <dbReference type="ARBA" id="ARBA00022980"/>
    </source>
</evidence>
<feature type="transmembrane region" description="Helical" evidence="25">
    <location>
        <begin position="406"/>
        <end position="427"/>
    </location>
</feature>
<keyword evidence="29" id="KW-1185">Reference proteome</keyword>
<keyword evidence="19" id="KW-0687">Ribonucleoprotein</keyword>
<keyword evidence="17" id="KW-0325">Glycoprotein</keyword>
<feature type="transmembrane region" description="Helical" evidence="25">
    <location>
        <begin position="192"/>
        <end position="212"/>
    </location>
</feature>
<dbReference type="GO" id="GO:0046872">
    <property type="term" value="F:metal ion binding"/>
    <property type="evidence" value="ECO:0007669"/>
    <property type="project" value="UniProtKB-KW"/>
</dbReference>
<keyword evidence="8" id="KW-0328">Glycosyltransferase</keyword>
<dbReference type="GO" id="GO:0030684">
    <property type="term" value="C:preribosome"/>
    <property type="evidence" value="ECO:0007669"/>
    <property type="project" value="UniProtKB-ARBA"/>
</dbReference>
<evidence type="ECO:0000256" key="9">
    <source>
        <dbReference type="ARBA" id="ARBA00022679"/>
    </source>
</evidence>
<feature type="transmembrane region" description="Helical" evidence="25">
    <location>
        <begin position="251"/>
        <end position="267"/>
    </location>
</feature>
<feature type="domain" description="STT3/PglB/AglB core" evidence="27">
    <location>
        <begin position="701"/>
        <end position="751"/>
    </location>
</feature>
<keyword evidence="12" id="KW-0256">Endoplasmic reticulum</keyword>
<dbReference type="FunFam" id="1.10.287.310:FF:000002">
    <property type="entry name" value="60S ribosomal protein L35"/>
    <property type="match status" value="1"/>
</dbReference>
<evidence type="ECO:0000256" key="23">
    <source>
        <dbReference type="SAM" id="Coils"/>
    </source>
</evidence>
<dbReference type="GO" id="GO:0043687">
    <property type="term" value="P:post-translational protein modification"/>
    <property type="evidence" value="ECO:0007669"/>
    <property type="project" value="TreeGrafter"/>
</dbReference>
<dbReference type="EMBL" id="MU857613">
    <property type="protein sequence ID" value="KAK4250465.1"/>
    <property type="molecule type" value="Genomic_DNA"/>
</dbReference>
<evidence type="ECO:0000256" key="3">
    <source>
        <dbReference type="ARBA" id="ARBA00004477"/>
    </source>
</evidence>
<organism evidence="28 29">
    <name type="scientific">Corynascus novoguineensis</name>
    <dbReference type="NCBI Taxonomy" id="1126955"/>
    <lineage>
        <taxon>Eukaryota</taxon>
        <taxon>Fungi</taxon>
        <taxon>Dikarya</taxon>
        <taxon>Ascomycota</taxon>
        <taxon>Pezizomycotina</taxon>
        <taxon>Sordariomycetes</taxon>
        <taxon>Sordariomycetidae</taxon>
        <taxon>Sordariales</taxon>
        <taxon>Chaetomiaceae</taxon>
        <taxon>Corynascus</taxon>
    </lineage>
</organism>